<dbReference type="Gene3D" id="3.30.1360.170">
    <property type="match status" value="1"/>
</dbReference>
<dbReference type="PANTHER" id="PTHR34934:SF1">
    <property type="entry name" value="FLAVIN-DEPENDENT THYMIDYLATE SYNTHASE"/>
    <property type="match status" value="1"/>
</dbReference>
<dbReference type="CDD" id="cd20175">
    <property type="entry name" value="ThyX"/>
    <property type="match status" value="1"/>
</dbReference>
<accession>A0A443LER8</accession>
<dbReference type="HAMAP" id="MF_01408">
    <property type="entry name" value="ThyX"/>
    <property type="match status" value="1"/>
</dbReference>
<keyword evidence="1" id="KW-0521">NADP</keyword>
<dbReference type="EC" id="2.1.1.148" evidence="1"/>
<feature type="binding site" description="in other chain" evidence="1">
    <location>
        <begin position="120"/>
        <end position="124"/>
    </location>
    <ligand>
        <name>dUMP</name>
        <dbReference type="ChEBI" id="CHEBI:246422"/>
        <note>ligand shared between dimeric partners</note>
    </ligand>
</feature>
<keyword evidence="1" id="KW-0285">Flavoprotein</keyword>
<feature type="binding site" evidence="1">
    <location>
        <position position="221"/>
    </location>
    <ligand>
        <name>FAD</name>
        <dbReference type="ChEBI" id="CHEBI:57692"/>
        <note>ligand shared between neighboring subunits</note>
    </ligand>
</feature>
<dbReference type="Proteomes" id="UP000286594">
    <property type="component" value="Unassembled WGS sequence"/>
</dbReference>
<evidence type="ECO:0000313" key="3">
    <source>
        <dbReference type="Proteomes" id="UP000286594"/>
    </source>
</evidence>
<dbReference type="NCBIfam" id="TIGR02170">
    <property type="entry name" value="thyX"/>
    <property type="match status" value="1"/>
</dbReference>
<feature type="binding site" evidence="1">
    <location>
        <begin position="112"/>
        <end position="114"/>
    </location>
    <ligand>
        <name>FAD</name>
        <dbReference type="ChEBI" id="CHEBI:57692"/>
        <note>ligand shared between neighboring subunits</note>
    </ligand>
</feature>
<protein>
    <recommendedName>
        <fullName evidence="1">Flavin-dependent thymidylate synthase</fullName>
        <shortName evidence="1">FDTS</shortName>
        <ecNumber evidence="1">2.1.1.148</ecNumber>
    </recommendedName>
    <alternativeName>
        <fullName evidence="1">FAD-dependent thymidylate synthase</fullName>
    </alternativeName>
    <alternativeName>
        <fullName evidence="1">Thymidylate synthase ThyX</fullName>
        <shortName evidence="1">TS</shortName>
        <shortName evidence="1">TSase</shortName>
    </alternativeName>
</protein>
<keyword evidence="3" id="KW-1185">Reference proteome</keyword>
<feature type="binding site" description="in other chain" evidence="1">
    <location>
        <position position="199"/>
    </location>
    <ligand>
        <name>dUMP</name>
        <dbReference type="ChEBI" id="CHEBI:246422"/>
        <note>ligand shared between dimeric partners</note>
    </ligand>
</feature>
<dbReference type="EMBL" id="SAVB01000014">
    <property type="protein sequence ID" value="RWR47595.1"/>
    <property type="molecule type" value="Genomic_DNA"/>
</dbReference>
<comment type="pathway">
    <text evidence="1">Pyrimidine metabolism; dTTP biosynthesis.</text>
</comment>
<comment type="function">
    <text evidence="1">Catalyzes the reductive methylation of 2'-deoxyuridine-5'-monophosphate (dUMP) to 2'-deoxythymidine-5'-monophosphate (dTMP) while utilizing 5,10-methylenetetrahydrofolate (mTHF) as the methyl donor, and NADPH and FADH(2) as the reductant.</text>
</comment>
<evidence type="ECO:0000256" key="1">
    <source>
        <dbReference type="HAMAP-Rule" id="MF_01408"/>
    </source>
</evidence>
<evidence type="ECO:0000313" key="2">
    <source>
        <dbReference type="EMBL" id="RWR47595.1"/>
    </source>
</evidence>
<keyword evidence="1 2" id="KW-0489">Methyltransferase</keyword>
<comment type="catalytic activity">
    <reaction evidence="1">
        <text>dUMP + (6R)-5,10-methylene-5,6,7,8-tetrahydrofolate + NADPH + H(+) = dTMP + (6S)-5,6,7,8-tetrahydrofolate + NADP(+)</text>
        <dbReference type="Rhea" id="RHEA:29043"/>
        <dbReference type="ChEBI" id="CHEBI:15378"/>
        <dbReference type="ChEBI" id="CHEBI:15636"/>
        <dbReference type="ChEBI" id="CHEBI:57453"/>
        <dbReference type="ChEBI" id="CHEBI:57783"/>
        <dbReference type="ChEBI" id="CHEBI:58349"/>
        <dbReference type="ChEBI" id="CHEBI:63528"/>
        <dbReference type="ChEBI" id="CHEBI:246422"/>
        <dbReference type="EC" id="2.1.1.148"/>
    </reaction>
</comment>
<feature type="binding site" evidence="1">
    <location>
        <begin position="109"/>
        <end position="112"/>
    </location>
    <ligand>
        <name>dUMP</name>
        <dbReference type="ChEBI" id="CHEBI:246422"/>
        <note>ligand shared between dimeric partners</note>
    </ligand>
</feature>
<comment type="subunit">
    <text evidence="1">Homotetramer.</text>
</comment>
<dbReference type="AlphaFoldDB" id="A0A443LER8"/>
<dbReference type="OrthoDB" id="9774464at2"/>
<dbReference type="GO" id="GO:0006235">
    <property type="term" value="P:dTTP biosynthetic process"/>
    <property type="evidence" value="ECO:0007669"/>
    <property type="project" value="UniProtKB-UniRule"/>
</dbReference>
<dbReference type="SUPFAM" id="SSF69796">
    <property type="entry name" value="Thymidylate synthase-complementing protein Thy1"/>
    <property type="match status" value="1"/>
</dbReference>
<comment type="similarity">
    <text evidence="1">Belongs to the thymidylate synthase ThyX family.</text>
</comment>
<organism evidence="2 3">
    <name type="scientific">Paenirhodobacter ferrireducens</name>
    <dbReference type="NCBI Taxonomy" id="1215032"/>
    <lineage>
        <taxon>Bacteria</taxon>
        <taxon>Pseudomonadati</taxon>
        <taxon>Pseudomonadota</taxon>
        <taxon>Alphaproteobacteria</taxon>
        <taxon>Rhodobacterales</taxon>
        <taxon>Rhodobacter group</taxon>
        <taxon>Paenirhodobacter</taxon>
    </lineage>
</organism>
<dbReference type="GO" id="GO:0070402">
    <property type="term" value="F:NADPH binding"/>
    <property type="evidence" value="ECO:0007669"/>
    <property type="project" value="TreeGrafter"/>
</dbReference>
<dbReference type="InterPro" id="IPR036098">
    <property type="entry name" value="Thymidylate_synthase_ThyX_sf"/>
</dbReference>
<feature type="binding site" evidence="1">
    <location>
        <position position="226"/>
    </location>
    <ligand>
        <name>dUMP</name>
        <dbReference type="ChEBI" id="CHEBI:246422"/>
        <note>ligand shared between dimeric partners</note>
    </ligand>
</feature>
<dbReference type="GO" id="GO:0050797">
    <property type="term" value="F:thymidylate synthase (FAD) activity"/>
    <property type="evidence" value="ECO:0007669"/>
    <property type="project" value="UniProtKB-UniRule"/>
</dbReference>
<feature type="binding site" evidence="1">
    <location>
        <position position="89"/>
    </location>
    <ligand>
        <name>FAD</name>
        <dbReference type="ChEBI" id="CHEBI:57692"/>
        <note>ligand shared between neighboring subunits</note>
    </ligand>
</feature>
<feature type="active site" description="Involved in ionization of N3 of dUMP, leading to its activation" evidence="1">
    <location>
        <position position="226"/>
    </location>
</feature>
<name>A0A443LER8_9RHOB</name>
<dbReference type="UniPathway" id="UPA00575"/>
<dbReference type="Pfam" id="PF02511">
    <property type="entry name" value="Thy1"/>
    <property type="match status" value="1"/>
</dbReference>
<comment type="caution">
    <text evidence="2">The sequence shown here is derived from an EMBL/GenBank/DDBJ whole genome shotgun (WGS) entry which is preliminary data.</text>
</comment>
<sequence>MPLTPEQEAEIAAQRATASPTLRATAPGMEAHLYTAHPVLDHGLVRVIDYMGDDAAICQAARVSYGRGTKAVSDDRGLIRYLMRHWHSTPFEMCEVKFHVKLPVFVARQWIRHRTANVNEYSARYSILDREFYIPAPEQLAAQSTVNNQGRGQVLEGAEAARVLDLLREDAMRSYDHYEDMLTPDAGAGKLGLARELARMNLPANIYTQWYWKIDLHNLFHFLRLRADTHAQYEIRVYAETMCAIVKDWVPSAYEAFEDYRLGGVSLSGKAVEVLKRRLAGEAVTQETSGMSKGEWREFVGVWG</sequence>
<gene>
    <name evidence="1" type="primary">thyX</name>
    <name evidence="2" type="ORF">EOW65_10855</name>
</gene>
<dbReference type="GO" id="GO:0032259">
    <property type="term" value="P:methylation"/>
    <property type="evidence" value="ECO:0007669"/>
    <property type="project" value="UniProtKB-KW"/>
</dbReference>
<dbReference type="GO" id="GO:0004799">
    <property type="term" value="F:thymidylate synthase activity"/>
    <property type="evidence" value="ECO:0007669"/>
    <property type="project" value="TreeGrafter"/>
</dbReference>
<dbReference type="PANTHER" id="PTHR34934">
    <property type="entry name" value="FLAVIN-DEPENDENT THYMIDYLATE SYNTHASE"/>
    <property type="match status" value="1"/>
</dbReference>
<dbReference type="GO" id="GO:0050660">
    <property type="term" value="F:flavin adenine dinucleotide binding"/>
    <property type="evidence" value="ECO:0007669"/>
    <property type="project" value="UniProtKB-UniRule"/>
</dbReference>
<feature type="binding site" evidence="1">
    <location>
        <begin position="215"/>
        <end position="217"/>
    </location>
    <ligand>
        <name>FAD</name>
        <dbReference type="ChEBI" id="CHEBI:57692"/>
        <note>ligand shared between neighboring subunits</note>
    </ligand>
</feature>
<keyword evidence="1" id="KW-0545">Nucleotide biosynthesis</keyword>
<feature type="binding site" evidence="1">
    <location>
        <position position="120"/>
    </location>
    <ligand>
        <name>FAD</name>
        <dbReference type="ChEBI" id="CHEBI:57692"/>
        <note>ligand shared between neighboring subunits</note>
    </ligand>
</feature>
<comment type="cofactor">
    <cofactor evidence="1">
        <name>FAD</name>
        <dbReference type="ChEBI" id="CHEBI:57692"/>
    </cofactor>
    <text evidence="1">Binds 4 FAD per tetramer. Each FAD binding site is formed by three monomers.</text>
</comment>
<dbReference type="PROSITE" id="PS51331">
    <property type="entry name" value="THYX"/>
    <property type="match status" value="1"/>
</dbReference>
<reference evidence="2 3" key="1">
    <citation type="submission" date="2019-01" db="EMBL/GenBank/DDBJ databases">
        <title>Sinorhodobacter populi sp. nov. isolated from the symptomatic bark tissue of Populus euramericana canker.</title>
        <authorList>
            <person name="Xu G."/>
        </authorList>
    </citation>
    <scope>NUCLEOTIDE SEQUENCE [LARGE SCALE GENOMIC DNA]</scope>
    <source>
        <strain evidence="2 3">CCTCC AB2012026</strain>
    </source>
</reference>
<dbReference type="InterPro" id="IPR003669">
    <property type="entry name" value="Thymidylate_synthase_ThyX"/>
</dbReference>
<dbReference type="GO" id="GO:0006231">
    <property type="term" value="P:dTMP biosynthetic process"/>
    <property type="evidence" value="ECO:0007669"/>
    <property type="project" value="UniProtKB-UniRule"/>
</dbReference>
<proteinExistence type="inferred from homology"/>
<keyword evidence="1" id="KW-0274">FAD</keyword>
<dbReference type="RefSeq" id="WP_128149320.1">
    <property type="nucleotide sequence ID" value="NZ_SAVB01000014.1"/>
</dbReference>
<keyword evidence="1 2" id="KW-0808">Transferase</keyword>